<comment type="caution">
    <text evidence="2">The sequence shown here is derived from an EMBL/GenBank/DDBJ whole genome shotgun (WGS) entry which is preliminary data.</text>
</comment>
<accession>A0ABQ5VGM6</accession>
<keyword evidence="3" id="KW-1185">Reference proteome</keyword>
<dbReference type="Gene3D" id="3.30.870.10">
    <property type="entry name" value="Endonuclease Chain A"/>
    <property type="match status" value="1"/>
</dbReference>
<dbReference type="Proteomes" id="UP001161388">
    <property type="component" value="Unassembled WGS sequence"/>
</dbReference>
<gene>
    <name evidence="2" type="ORF">GCM10007927_10520</name>
</gene>
<feature type="domain" description="PLD phosphodiesterase" evidence="1">
    <location>
        <begin position="35"/>
        <end position="62"/>
    </location>
</feature>
<reference evidence="2" key="2">
    <citation type="submission" date="2023-01" db="EMBL/GenBank/DDBJ databases">
        <title>Draft genome sequence of Sulfitobacter pacificus strain NBRC 109915.</title>
        <authorList>
            <person name="Sun Q."/>
            <person name="Mori K."/>
        </authorList>
    </citation>
    <scope>NUCLEOTIDE SEQUENCE</scope>
    <source>
        <strain evidence="2">NBRC 109915</strain>
    </source>
</reference>
<evidence type="ECO:0000313" key="2">
    <source>
        <dbReference type="EMBL" id="GLQ26249.1"/>
    </source>
</evidence>
<sequence>MKDMTKVKIVCDFVSGGTNPEGVKEIQNLGGCVRHLDGLHAKIGIVGKRLSFVGSSNLTENGLSDLGTNKQFQRLERSVVFDGVDPKVAVDFEQFWEAAAEITDNMKKSAKEAWARRLRHRAIEQTRKAKPALSDLLRHSPATLDSLGFHMMVCHELHSKDEPKLEKAEKELSEVNSVPLEAWWGQASVPDKGVFVDYTVHSGNDPKCNKLYRRDKKLWDDIGEGEDSFQALRKIKSYKGVQCKKKDEDILWSGFERYKKEVLSKNADWDERAPVWFLLSELSDYID</sequence>
<protein>
    <recommendedName>
        <fullName evidence="1">PLD phosphodiesterase domain-containing protein</fullName>
    </recommendedName>
</protein>
<dbReference type="InterPro" id="IPR001736">
    <property type="entry name" value="PLipase_D/transphosphatidylase"/>
</dbReference>
<dbReference type="PROSITE" id="PS50035">
    <property type="entry name" value="PLD"/>
    <property type="match status" value="1"/>
</dbReference>
<organism evidence="2 3">
    <name type="scientific">Sulfitobacter pacificus</name>
    <dbReference type="NCBI Taxonomy" id="1499314"/>
    <lineage>
        <taxon>Bacteria</taxon>
        <taxon>Pseudomonadati</taxon>
        <taxon>Pseudomonadota</taxon>
        <taxon>Alphaproteobacteria</taxon>
        <taxon>Rhodobacterales</taxon>
        <taxon>Roseobacteraceae</taxon>
        <taxon>Sulfitobacter</taxon>
    </lineage>
</organism>
<dbReference type="EMBL" id="BSNL01000001">
    <property type="protein sequence ID" value="GLQ26249.1"/>
    <property type="molecule type" value="Genomic_DNA"/>
</dbReference>
<evidence type="ECO:0000259" key="1">
    <source>
        <dbReference type="PROSITE" id="PS50035"/>
    </source>
</evidence>
<evidence type="ECO:0000313" key="3">
    <source>
        <dbReference type="Proteomes" id="UP001161388"/>
    </source>
</evidence>
<proteinExistence type="predicted"/>
<reference evidence="2" key="1">
    <citation type="journal article" date="2014" name="Int. J. Syst. Evol. Microbiol.">
        <title>Complete genome of a new Firmicutes species belonging to the dominant human colonic microbiota ('Ruminococcus bicirculans') reveals two chromosomes and a selective capacity to utilize plant glucans.</title>
        <authorList>
            <consortium name="NISC Comparative Sequencing Program"/>
            <person name="Wegmann U."/>
            <person name="Louis P."/>
            <person name="Goesmann A."/>
            <person name="Henrissat B."/>
            <person name="Duncan S.H."/>
            <person name="Flint H.J."/>
        </authorList>
    </citation>
    <scope>NUCLEOTIDE SEQUENCE</scope>
    <source>
        <strain evidence="2">NBRC 109915</strain>
    </source>
</reference>
<dbReference type="SUPFAM" id="SSF56024">
    <property type="entry name" value="Phospholipase D/nuclease"/>
    <property type="match status" value="1"/>
</dbReference>
<name>A0ABQ5VGM6_9RHOB</name>